<dbReference type="Proteomes" id="UP000663829">
    <property type="component" value="Unassembled WGS sequence"/>
</dbReference>
<name>A0A813T8U2_9BILA</name>
<keyword evidence="2" id="KW-1133">Transmembrane helix</keyword>
<evidence type="ECO:0000313" key="4">
    <source>
        <dbReference type="EMBL" id="CAF3593553.1"/>
    </source>
</evidence>
<dbReference type="Proteomes" id="UP000681722">
    <property type="component" value="Unassembled WGS sequence"/>
</dbReference>
<protein>
    <submittedName>
        <fullName evidence="3">Uncharacterized protein</fullName>
    </submittedName>
</protein>
<reference evidence="3" key="1">
    <citation type="submission" date="2021-02" db="EMBL/GenBank/DDBJ databases">
        <authorList>
            <person name="Nowell W R."/>
        </authorList>
    </citation>
    <scope>NUCLEOTIDE SEQUENCE</scope>
</reference>
<feature type="compositionally biased region" description="Basic and acidic residues" evidence="1">
    <location>
        <begin position="1"/>
        <end position="10"/>
    </location>
</feature>
<evidence type="ECO:0000256" key="1">
    <source>
        <dbReference type="SAM" id="MobiDB-lite"/>
    </source>
</evidence>
<feature type="region of interest" description="Disordered" evidence="1">
    <location>
        <begin position="1"/>
        <end position="24"/>
    </location>
</feature>
<feature type="region of interest" description="Disordered" evidence="1">
    <location>
        <begin position="407"/>
        <end position="434"/>
    </location>
</feature>
<feature type="region of interest" description="Disordered" evidence="1">
    <location>
        <begin position="702"/>
        <end position="723"/>
    </location>
</feature>
<feature type="compositionally biased region" description="Low complexity" evidence="1">
    <location>
        <begin position="968"/>
        <end position="977"/>
    </location>
</feature>
<feature type="compositionally biased region" description="Polar residues" evidence="1">
    <location>
        <begin position="407"/>
        <end position="416"/>
    </location>
</feature>
<feature type="region of interest" description="Disordered" evidence="1">
    <location>
        <begin position="1073"/>
        <end position="1095"/>
    </location>
</feature>
<proteinExistence type="predicted"/>
<organism evidence="3 5">
    <name type="scientific">Didymodactylos carnosus</name>
    <dbReference type="NCBI Taxonomy" id="1234261"/>
    <lineage>
        <taxon>Eukaryota</taxon>
        <taxon>Metazoa</taxon>
        <taxon>Spiralia</taxon>
        <taxon>Gnathifera</taxon>
        <taxon>Rotifera</taxon>
        <taxon>Eurotatoria</taxon>
        <taxon>Bdelloidea</taxon>
        <taxon>Philodinida</taxon>
        <taxon>Philodinidae</taxon>
        <taxon>Didymodactylos</taxon>
    </lineage>
</organism>
<feature type="transmembrane region" description="Helical" evidence="2">
    <location>
        <begin position="1283"/>
        <end position="1303"/>
    </location>
</feature>
<dbReference type="EMBL" id="CAJOBC010000497">
    <property type="protein sequence ID" value="CAF3593553.1"/>
    <property type="molecule type" value="Genomic_DNA"/>
</dbReference>
<evidence type="ECO:0000313" key="5">
    <source>
        <dbReference type="Proteomes" id="UP000663829"/>
    </source>
</evidence>
<accession>A0A813T8U2</accession>
<sequence>MQKDRRRSSDSRTNGFQATETATTNGRWKRIRKACVSGQLTGISYVASPSGRKRRNALADTSAVSTTNNEKSQKQQFLQLVERIRELEHEIAPELHLYQGSLSHGSNRSPFSSVPTPTSATTAASYPSFSTLLQQSSASTSSSSRNVLSPRMIEKAHQIPERFWMDWYEKQMQEKIADLEYIRENLGCSPHSSLLSESINEDNYTDQQQSDRKRKSILFLHEAQRLANKRRNLLGGSNTVVEKNCTVAENGVMINNEFSPIKERCLNNIDKLLVEGDSIHMTVDNDDEFCFEHRSDTSSEISSEEDDEQALDEDDTLSANVIPEEKRIDLDADQLVEQEPCSSNVDTCLNKPNAIEHVSLDRSRLSISLPFTYTECRSKLPNSAKKHRQIVKNCTTIDHPTYLENVSECSESSTQEKLSRDISIPEDNRSDSSTDDIAEIKNNLDIMSISLQGKMQRGLETLYTKSVLNTTVEFGKSQLSNTTESRDKPNDNKQFLYVDITQFLDKTSHVTNHQVYELITERKSISSASALEKSTLTNDNSIDRLGRSNERKSSSMIIPQERLVDVAQDTSTIPSVIVSKCSSPSCEQICLDRSLNNLCTNSSNTDDCSDINIELDQNSTVTTTSCQTDLLSCCHLLQTLFPPLNYIQSHYQKSTFIIYSHRAHTCDHHRHKTRKVLIKTQQKAPLSLAYIVYYITEKEASGTEEETKKKPGATEHSHHLENTKYRNKNYYEINDVEIYRQPQQAYDRNIISPFIKQRSQLSFQLCKKKNAETTTARTYSNVKTQIQAAEQINVKCKERNFTKNRTTNLKMDTDETQNRLAEHVLSSNRKTKLKRFRVCLRRRATRRFHKRRNISTSEESLTTENNEIHQLTNLIESQISMRNAKHRKRHIIVINYKPVFFNTPEGSKKDQKLSQSLPTKLFQTEVNELKRSSTLPSVTLPRSGIVSPTDEDLSSEIKNPPKRRRSRTGLTTSSDTSLQQQSHSFDLPDVDDPRLFIDMIYTQIFDETGKLRQEVVQEPEEVIDYVRQCVDGYRRNSMKRDSITSFCSNKSTTSSYRKHSLLRRSKNKEYVTWSEEEEQQQQTPLQNRLASNSRRNSSLSKRFSIKFDDGQFLPSVDSYKQQHQSLFNQQRNSNAQGTRCSMDDTDNDEDTFFDLHNQSVASDLKLKSIRTNYPQFNDSGYQSFERSPRSFFDGNSNRTPDKIENLYLESNRQHRLSKSKSDGSLAIPFKQDAKHDLCSNCSAMTYKKTNDDKNHLSSPQVIMMSPVTALRHRLPTMATIMRYISYIIISKHVMLLPLLLFMIRQRNSDQ</sequence>
<keyword evidence="5" id="KW-1185">Reference proteome</keyword>
<evidence type="ECO:0000256" key="2">
    <source>
        <dbReference type="SAM" id="Phobius"/>
    </source>
</evidence>
<feature type="region of interest" description="Disordered" evidence="1">
    <location>
        <begin position="938"/>
        <end position="986"/>
    </location>
</feature>
<keyword evidence="2" id="KW-0472">Membrane</keyword>
<comment type="caution">
    <text evidence="3">The sequence shown here is derived from an EMBL/GenBank/DDBJ whole genome shotgun (WGS) entry which is preliminary data.</text>
</comment>
<gene>
    <name evidence="3" type="ORF">GPM918_LOCUS3880</name>
    <name evidence="4" type="ORF">SRO942_LOCUS3880</name>
</gene>
<feature type="compositionally biased region" description="Polar residues" evidence="1">
    <location>
        <begin position="11"/>
        <end position="24"/>
    </location>
</feature>
<keyword evidence="2" id="KW-0812">Transmembrane</keyword>
<feature type="region of interest" description="Disordered" evidence="1">
    <location>
        <begin position="50"/>
        <end position="74"/>
    </location>
</feature>
<dbReference type="EMBL" id="CAJNOQ010000497">
    <property type="protein sequence ID" value="CAF0808029.1"/>
    <property type="molecule type" value="Genomic_DNA"/>
</dbReference>
<feature type="compositionally biased region" description="Polar residues" evidence="1">
    <location>
        <begin position="62"/>
        <end position="74"/>
    </location>
</feature>
<feature type="compositionally biased region" description="Low complexity" evidence="1">
    <location>
        <begin position="1080"/>
        <end position="1095"/>
    </location>
</feature>
<dbReference type="OrthoDB" id="10034346at2759"/>
<evidence type="ECO:0000313" key="3">
    <source>
        <dbReference type="EMBL" id="CAF0808029.1"/>
    </source>
</evidence>